<keyword evidence="3" id="KW-0687">Ribonucleoprotein</keyword>
<evidence type="ECO:0000313" key="9">
    <source>
        <dbReference type="Proteomes" id="UP000304928"/>
    </source>
</evidence>
<dbReference type="PANTHER" id="PTHR41237:SF1">
    <property type="entry name" value="SMALL RIBOSOMAL SUBUNIT PROTEIN BS21M"/>
    <property type="match status" value="1"/>
</dbReference>
<dbReference type="EMBL" id="QZAR01000031">
    <property type="protein sequence ID" value="THW92881.1"/>
    <property type="molecule type" value="Genomic_DNA"/>
</dbReference>
<evidence type="ECO:0000313" key="10">
    <source>
        <dbReference type="Proteomes" id="UP000309734"/>
    </source>
</evidence>
<protein>
    <recommendedName>
        <fullName evidence="13">Ribosomal protein S21</fullName>
    </recommendedName>
</protein>
<dbReference type="AlphaFoldDB" id="A0A1A7MQ95"/>
<evidence type="ECO:0008006" key="13">
    <source>
        <dbReference type="Google" id="ProtNLM"/>
    </source>
</evidence>
<dbReference type="Pfam" id="PF01165">
    <property type="entry name" value="Ribosomal_S21"/>
    <property type="match status" value="1"/>
</dbReference>
<evidence type="ECO:0000256" key="1">
    <source>
        <dbReference type="ARBA" id="ARBA00006640"/>
    </source>
</evidence>
<dbReference type="Proteomes" id="UP000310121">
    <property type="component" value="Unassembled WGS sequence"/>
</dbReference>
<comment type="caution">
    <text evidence="7">The sequence shown here is derived from an EMBL/GenBank/DDBJ whole genome shotgun (WGS) entry which is preliminary data.</text>
</comment>
<evidence type="ECO:0000313" key="11">
    <source>
        <dbReference type="Proteomes" id="UP000310121"/>
    </source>
</evidence>
<dbReference type="GO" id="GO:0005763">
    <property type="term" value="C:mitochondrial small ribosomal subunit"/>
    <property type="evidence" value="ECO:0007669"/>
    <property type="project" value="TreeGrafter"/>
</dbReference>
<proteinExistence type="inferred from homology"/>
<dbReference type="InterPro" id="IPR001911">
    <property type="entry name" value="Ribosomal_bS21"/>
</dbReference>
<evidence type="ECO:0000313" key="8">
    <source>
        <dbReference type="EMBL" id="THZ74567.1"/>
    </source>
</evidence>
<dbReference type="EMBL" id="QZBN01000200">
    <property type="protein sequence ID" value="THZ49832.1"/>
    <property type="molecule type" value="Genomic_DNA"/>
</dbReference>
<comment type="similarity">
    <text evidence="1">Belongs to the bacterial ribosomal protein bS21 family.</text>
</comment>
<sequence>MELSQAAARALMRCRPLSLYSSPLYRSQSAPFVTRSFTTSRLLRQDQPEAFIRQLRQEEKETRSHDTSAAAGEDAAASDAPAPAPAPAQQRNETPSMIDLMDSVLDGSKGVPNVAEQRTSRFATPSAQDKNRVSPARENKTSMDDFILGLKNRPNVNDMLYRPEIKPVRDLDFTPSPTLGKTVLVKNGGDVGRAFRQVEALCGRNKVRSDFNKQRFHERPGLKRKRLHSERWRRRFKESFRGTVKMVNKMRKQGW</sequence>
<name>A0A1A7MQ95_AURPU</name>
<dbReference type="Proteomes" id="UP000309734">
    <property type="component" value="Unassembled WGS sequence"/>
</dbReference>
<evidence type="ECO:0000256" key="4">
    <source>
        <dbReference type="SAM" id="MobiDB-lite"/>
    </source>
</evidence>
<evidence type="ECO:0000313" key="5">
    <source>
        <dbReference type="EMBL" id="THW39734.1"/>
    </source>
</evidence>
<evidence type="ECO:0000256" key="2">
    <source>
        <dbReference type="ARBA" id="ARBA00022980"/>
    </source>
</evidence>
<evidence type="ECO:0000256" key="3">
    <source>
        <dbReference type="ARBA" id="ARBA00023274"/>
    </source>
</evidence>
<dbReference type="GO" id="GO:0003735">
    <property type="term" value="F:structural constituent of ribosome"/>
    <property type="evidence" value="ECO:0007669"/>
    <property type="project" value="InterPro"/>
</dbReference>
<dbReference type="EMBL" id="QZBS01000073">
    <property type="protein sequence ID" value="THZ74567.1"/>
    <property type="molecule type" value="Genomic_DNA"/>
</dbReference>
<organism evidence="7 11">
    <name type="scientific">Aureobasidium pullulans</name>
    <name type="common">Black yeast</name>
    <name type="synonym">Pullularia pullulans</name>
    <dbReference type="NCBI Taxonomy" id="5580"/>
    <lineage>
        <taxon>Eukaryota</taxon>
        <taxon>Fungi</taxon>
        <taxon>Dikarya</taxon>
        <taxon>Ascomycota</taxon>
        <taxon>Pezizomycotina</taxon>
        <taxon>Dothideomycetes</taxon>
        <taxon>Dothideomycetidae</taxon>
        <taxon>Dothideales</taxon>
        <taxon>Saccotheciaceae</taxon>
        <taxon>Aureobasidium</taxon>
    </lineage>
</organism>
<feature type="region of interest" description="Disordered" evidence="4">
    <location>
        <begin position="58"/>
        <end position="93"/>
    </location>
</feature>
<evidence type="ECO:0000313" key="12">
    <source>
        <dbReference type="Proteomes" id="UP000310687"/>
    </source>
</evidence>
<keyword evidence="2" id="KW-0689">Ribosomal protein</keyword>
<accession>A0A1A7MQ95</accession>
<dbReference type="PANTHER" id="PTHR41237">
    <property type="entry name" value="37S RIBOSOMAL PROTEIN MRP21, MITOCHONDRIAL"/>
    <property type="match status" value="1"/>
</dbReference>
<evidence type="ECO:0000313" key="6">
    <source>
        <dbReference type="EMBL" id="THW92881.1"/>
    </source>
</evidence>
<dbReference type="InterPro" id="IPR052837">
    <property type="entry name" value="Mitoribosomal_bS21"/>
</dbReference>
<feature type="compositionally biased region" description="Polar residues" evidence="4">
    <location>
        <begin position="116"/>
        <end position="128"/>
    </location>
</feature>
<dbReference type="NCBIfam" id="TIGR00030">
    <property type="entry name" value="S21p"/>
    <property type="match status" value="1"/>
</dbReference>
<feature type="compositionally biased region" description="Low complexity" evidence="4">
    <location>
        <begin position="68"/>
        <end position="81"/>
    </location>
</feature>
<feature type="region of interest" description="Disordered" evidence="4">
    <location>
        <begin position="116"/>
        <end position="137"/>
    </location>
</feature>
<dbReference type="Proteomes" id="UP000304928">
    <property type="component" value="Unassembled WGS sequence"/>
</dbReference>
<dbReference type="EMBL" id="QZAL01000089">
    <property type="protein sequence ID" value="THW39734.1"/>
    <property type="molecule type" value="Genomic_DNA"/>
</dbReference>
<evidence type="ECO:0000313" key="7">
    <source>
        <dbReference type="EMBL" id="THZ49832.1"/>
    </source>
</evidence>
<dbReference type="Proteomes" id="UP000310687">
    <property type="component" value="Unassembled WGS sequence"/>
</dbReference>
<gene>
    <name evidence="8" type="ORF">D6C85_03421</name>
    <name evidence="7" type="ORF">D6C90_03117</name>
    <name evidence="6" type="ORF">D6D15_02838</name>
    <name evidence="5" type="ORF">D6D22_06173</name>
</gene>
<reference evidence="9 10" key="1">
    <citation type="submission" date="2018-10" db="EMBL/GenBank/DDBJ databases">
        <title>Fifty Aureobasidium pullulans genomes reveal a recombining polyextremotolerant generalist.</title>
        <authorList>
            <person name="Gostincar C."/>
            <person name="Turk M."/>
            <person name="Zajc J."/>
            <person name="Gunde-Cimerman N."/>
        </authorList>
    </citation>
    <scope>NUCLEOTIDE SEQUENCE [LARGE SCALE GENOMIC DNA]</scope>
    <source>
        <strain evidence="6 9">EXF-10507</strain>
        <strain evidence="5 12">EXF-11013</strain>
        <strain evidence="8 10">EXF-3519</strain>
        <strain evidence="7 11">EXF-3844</strain>
    </source>
</reference>
<dbReference type="GO" id="GO:0070124">
    <property type="term" value="P:mitochondrial translational initiation"/>
    <property type="evidence" value="ECO:0007669"/>
    <property type="project" value="TreeGrafter"/>
</dbReference>